<protein>
    <submittedName>
        <fullName evidence="2">Uncharacterized protein</fullName>
    </submittedName>
</protein>
<sequence length="92" mass="10142">MFSTKLVTICFTLLIAASANTSTSSVHFTKRTLKKLEWVTANEQVTSTAAQSDFPTTVSFSSTPAIQWVELQERDVQTVSYTQASQSSEPTF</sequence>
<evidence type="ECO:0000256" key="1">
    <source>
        <dbReference type="SAM" id="SignalP"/>
    </source>
</evidence>
<dbReference type="Proteomes" id="UP001211065">
    <property type="component" value="Unassembled WGS sequence"/>
</dbReference>
<comment type="caution">
    <text evidence="2">The sequence shown here is derived from an EMBL/GenBank/DDBJ whole genome shotgun (WGS) entry which is preliminary data.</text>
</comment>
<feature type="signal peptide" evidence="1">
    <location>
        <begin position="1"/>
        <end position="19"/>
    </location>
</feature>
<reference evidence="2" key="1">
    <citation type="submission" date="2020-05" db="EMBL/GenBank/DDBJ databases">
        <title>Phylogenomic resolution of chytrid fungi.</title>
        <authorList>
            <person name="Stajich J.E."/>
            <person name="Amses K."/>
            <person name="Simmons R."/>
            <person name="Seto K."/>
            <person name="Myers J."/>
            <person name="Bonds A."/>
            <person name="Quandt C.A."/>
            <person name="Barry K."/>
            <person name="Liu P."/>
            <person name="Grigoriev I."/>
            <person name="Longcore J.E."/>
            <person name="James T.Y."/>
        </authorList>
    </citation>
    <scope>NUCLEOTIDE SEQUENCE</scope>
    <source>
        <strain evidence="2">JEL0476</strain>
    </source>
</reference>
<feature type="chain" id="PRO_5042135831" evidence="1">
    <location>
        <begin position="20"/>
        <end position="92"/>
    </location>
</feature>
<evidence type="ECO:0000313" key="3">
    <source>
        <dbReference type="Proteomes" id="UP001211065"/>
    </source>
</evidence>
<proteinExistence type="predicted"/>
<name>A0AAD5U5B2_9FUNG</name>
<gene>
    <name evidence="2" type="ORF">HK099_004202</name>
</gene>
<dbReference type="EMBL" id="JADGJW010000290">
    <property type="protein sequence ID" value="KAJ3220573.1"/>
    <property type="molecule type" value="Genomic_DNA"/>
</dbReference>
<organism evidence="2 3">
    <name type="scientific">Clydaea vesicula</name>
    <dbReference type="NCBI Taxonomy" id="447962"/>
    <lineage>
        <taxon>Eukaryota</taxon>
        <taxon>Fungi</taxon>
        <taxon>Fungi incertae sedis</taxon>
        <taxon>Chytridiomycota</taxon>
        <taxon>Chytridiomycota incertae sedis</taxon>
        <taxon>Chytridiomycetes</taxon>
        <taxon>Lobulomycetales</taxon>
        <taxon>Lobulomycetaceae</taxon>
        <taxon>Clydaea</taxon>
    </lineage>
</organism>
<keyword evidence="1" id="KW-0732">Signal</keyword>
<dbReference type="AlphaFoldDB" id="A0AAD5U5B2"/>
<evidence type="ECO:0000313" key="2">
    <source>
        <dbReference type="EMBL" id="KAJ3220573.1"/>
    </source>
</evidence>
<accession>A0AAD5U5B2</accession>
<keyword evidence="3" id="KW-1185">Reference proteome</keyword>